<reference evidence="2" key="1">
    <citation type="submission" date="2020-01" db="EMBL/GenBank/DDBJ databases">
        <authorList>
            <consortium name="DOE Joint Genome Institute"/>
            <person name="Haridas S."/>
            <person name="Albert R."/>
            <person name="Binder M."/>
            <person name="Bloem J."/>
            <person name="Labutti K."/>
            <person name="Salamov A."/>
            <person name="Andreopoulos B."/>
            <person name="Baker S.E."/>
            <person name="Barry K."/>
            <person name="Bills G."/>
            <person name="Bluhm B.H."/>
            <person name="Cannon C."/>
            <person name="Castanera R."/>
            <person name="Culley D.E."/>
            <person name="Daum C."/>
            <person name="Ezra D."/>
            <person name="Gonzalez J.B."/>
            <person name="Henrissat B."/>
            <person name="Kuo A."/>
            <person name="Liang C."/>
            <person name="Lipzen A."/>
            <person name="Lutzoni F."/>
            <person name="Magnuson J."/>
            <person name="Mondo S."/>
            <person name="Nolan M."/>
            <person name="Ohm R."/>
            <person name="Pangilinan J."/>
            <person name="Park H.-J."/>
            <person name="Ramirez L."/>
            <person name="Alfaro M."/>
            <person name="Sun H."/>
            <person name="Tritt A."/>
            <person name="Yoshinaga Y."/>
            <person name="Zwiers L.-H."/>
            <person name="Turgeon B.G."/>
            <person name="Goodwin S.B."/>
            <person name="Spatafora J.W."/>
            <person name="Crous P.W."/>
            <person name="Grigoriev I.V."/>
        </authorList>
    </citation>
    <scope>NUCLEOTIDE SEQUENCE</scope>
    <source>
        <strain evidence="2">IPT5</strain>
    </source>
</reference>
<dbReference type="Pfam" id="PF24809">
    <property type="entry name" value="DUF7708"/>
    <property type="match status" value="1"/>
</dbReference>
<feature type="domain" description="DUF7708" evidence="1">
    <location>
        <begin position="75"/>
        <end position="220"/>
    </location>
</feature>
<evidence type="ECO:0000259" key="1">
    <source>
        <dbReference type="Pfam" id="PF24809"/>
    </source>
</evidence>
<evidence type="ECO:0000313" key="3">
    <source>
        <dbReference type="Proteomes" id="UP000799423"/>
    </source>
</evidence>
<dbReference type="InterPro" id="IPR056125">
    <property type="entry name" value="DUF7708"/>
</dbReference>
<dbReference type="Proteomes" id="UP000799423">
    <property type="component" value="Unassembled WGS sequence"/>
</dbReference>
<protein>
    <recommendedName>
        <fullName evidence="1">DUF7708 domain-containing protein</fullName>
    </recommendedName>
</protein>
<dbReference type="AlphaFoldDB" id="A0A6A7BCN7"/>
<name>A0A6A7BCN7_9PLEO</name>
<evidence type="ECO:0000313" key="2">
    <source>
        <dbReference type="EMBL" id="KAF2852497.1"/>
    </source>
</evidence>
<dbReference type="OrthoDB" id="61900at2759"/>
<keyword evidence="3" id="KW-1185">Reference proteome</keyword>
<proteinExistence type="predicted"/>
<sequence>MAQLCFSQWYVGRQSRNIAEDAFEEAKAKFKADLSKDPRKSGLVQSSNSLEEVQKTLLDAQTRYKSSRKDSKVRKWIGKLSERVQLYGGVLDVFAQHHPEYVALAWGSIKFLLTATLNNEKIVTTLAKAMTRIADMLPRAELKLVLYPTDRMKEALLELSAYILRFFIRARDWYDESMIKSAIGAILRPVELRYNDLLEQIMDTSRTIDELAISGQQAELRDMHLIVQECKQGVNTLDNSVNTVKDMVDTTKRKVDKVITIVTQTEAGLALRSSSMLDTNSRIYDLQFERILGSLVVHLILPDQAYSYHNSQRQQRLRSHAHFSMPTNFWNTPKMQNWSSTQDSALSIISANLQARSVMRDLCVDIVNQLRATNTPYLLAMKTPQVPETFAPVSTSDLLKYLIQQAIKLRRQDQSEKSMALICTSFHEASTNLEWFQLLESILAGISGTVYILVDLDLLIKTPSETDTFSWTTAFSHLFADLKARKSTTKIKVLFVSYGSNPLSLTNEDRLNYVVSAKIEVVTARQRKAGRTPQQHALSFQLKSLRNPQSNHTATSSSI</sequence>
<organism evidence="2 3">
    <name type="scientific">Plenodomus tracheiphilus IPT5</name>
    <dbReference type="NCBI Taxonomy" id="1408161"/>
    <lineage>
        <taxon>Eukaryota</taxon>
        <taxon>Fungi</taxon>
        <taxon>Dikarya</taxon>
        <taxon>Ascomycota</taxon>
        <taxon>Pezizomycotina</taxon>
        <taxon>Dothideomycetes</taxon>
        <taxon>Pleosporomycetidae</taxon>
        <taxon>Pleosporales</taxon>
        <taxon>Pleosporineae</taxon>
        <taxon>Leptosphaeriaceae</taxon>
        <taxon>Plenodomus</taxon>
    </lineage>
</organism>
<accession>A0A6A7BCN7</accession>
<dbReference type="EMBL" id="MU006298">
    <property type="protein sequence ID" value="KAF2852497.1"/>
    <property type="molecule type" value="Genomic_DNA"/>
</dbReference>
<gene>
    <name evidence="2" type="ORF">T440DRAFT_516349</name>
</gene>